<evidence type="ECO:0000313" key="16">
    <source>
        <dbReference type="EMBL" id="TMS36628.1"/>
    </source>
</evidence>
<evidence type="ECO:0000256" key="7">
    <source>
        <dbReference type="ARBA" id="ARBA00023053"/>
    </source>
</evidence>
<dbReference type="Gene3D" id="1.10.287.770">
    <property type="entry name" value="YojJ-like"/>
    <property type="match status" value="1"/>
</dbReference>
<feature type="transmembrane region" description="Helical" evidence="15">
    <location>
        <begin position="109"/>
        <end position="129"/>
    </location>
</feature>
<evidence type="ECO:0000256" key="2">
    <source>
        <dbReference type="ARBA" id="ARBA00007193"/>
    </source>
</evidence>
<accession>A0A4U8UXL4</accession>
<comment type="similarity">
    <text evidence="2 13">Belongs to the amiloride-sensitive sodium channel (TC 1.A.6) family.</text>
</comment>
<evidence type="ECO:0000256" key="6">
    <source>
        <dbReference type="ARBA" id="ARBA00022989"/>
    </source>
</evidence>
<keyword evidence="4 13" id="KW-0894">Sodium channel</keyword>
<keyword evidence="12 13" id="KW-0407">Ion channel</keyword>
<dbReference type="EMBL" id="AZBU02000001">
    <property type="protein sequence ID" value="TMS36628.1"/>
    <property type="molecule type" value="Genomic_DNA"/>
</dbReference>
<dbReference type="InterPro" id="IPR001873">
    <property type="entry name" value="ENaC"/>
</dbReference>
<reference evidence="16 17" key="1">
    <citation type="journal article" date="2015" name="Genome Biol.">
        <title>Comparative genomics of Steinernema reveals deeply conserved gene regulatory networks.</title>
        <authorList>
            <person name="Dillman A.R."/>
            <person name="Macchietto M."/>
            <person name="Porter C.F."/>
            <person name="Rogers A."/>
            <person name="Williams B."/>
            <person name="Antoshechkin I."/>
            <person name="Lee M.M."/>
            <person name="Goodwin Z."/>
            <person name="Lu X."/>
            <person name="Lewis E.E."/>
            <person name="Goodrich-Blair H."/>
            <person name="Stock S.P."/>
            <person name="Adams B.J."/>
            <person name="Sternberg P.W."/>
            <person name="Mortazavi A."/>
        </authorList>
    </citation>
    <scope>NUCLEOTIDE SEQUENCE [LARGE SCALE GENOMIC DNA]</scope>
    <source>
        <strain evidence="16 17">ALL</strain>
    </source>
</reference>
<comment type="subcellular location">
    <subcellularLocation>
        <location evidence="1">Membrane</location>
        <topology evidence="1">Multi-pass membrane protein</topology>
    </subcellularLocation>
</comment>
<keyword evidence="17" id="KW-1185">Reference proteome</keyword>
<feature type="region of interest" description="Disordered" evidence="14">
    <location>
        <begin position="1"/>
        <end position="20"/>
    </location>
</feature>
<evidence type="ECO:0000256" key="4">
    <source>
        <dbReference type="ARBA" id="ARBA00022461"/>
    </source>
</evidence>
<evidence type="ECO:0000256" key="13">
    <source>
        <dbReference type="RuleBase" id="RU000679"/>
    </source>
</evidence>
<evidence type="ECO:0000256" key="5">
    <source>
        <dbReference type="ARBA" id="ARBA00022692"/>
    </source>
</evidence>
<keyword evidence="6 15" id="KW-1133">Transmembrane helix</keyword>
<dbReference type="STRING" id="34508.A0A4U8UXL4"/>
<keyword evidence="9 15" id="KW-0472">Membrane</keyword>
<gene>
    <name evidence="16" type="ORF">L596_003750</name>
</gene>
<comment type="caution">
    <text evidence="16">The sequence shown here is derived from an EMBL/GenBank/DDBJ whole genome shotgun (WGS) entry which is preliminary data.</text>
</comment>
<evidence type="ECO:0000256" key="12">
    <source>
        <dbReference type="ARBA" id="ARBA00023303"/>
    </source>
</evidence>
<reference evidence="16 17" key="2">
    <citation type="journal article" date="2019" name="G3 (Bethesda)">
        <title>Hybrid Assembly of the Genome of the Entomopathogenic Nematode Steinernema carpocapsae Identifies the X-Chromosome.</title>
        <authorList>
            <person name="Serra L."/>
            <person name="Macchietto M."/>
            <person name="Macias-Munoz A."/>
            <person name="McGill C.J."/>
            <person name="Rodriguez I.M."/>
            <person name="Rodriguez B."/>
            <person name="Murad R."/>
            <person name="Mortazavi A."/>
        </authorList>
    </citation>
    <scope>NUCLEOTIDE SEQUENCE [LARGE SCALE GENOMIC DNA]</scope>
    <source>
        <strain evidence="16 17">ALL</strain>
    </source>
</reference>
<evidence type="ECO:0000313" key="17">
    <source>
        <dbReference type="Proteomes" id="UP000298663"/>
    </source>
</evidence>
<dbReference type="AlphaFoldDB" id="A0A4U8UXL4"/>
<evidence type="ECO:0000256" key="9">
    <source>
        <dbReference type="ARBA" id="ARBA00023136"/>
    </source>
</evidence>
<keyword evidence="10" id="KW-0325">Glycoprotein</keyword>
<dbReference type="OrthoDB" id="5815085at2759"/>
<dbReference type="GO" id="GO:0005886">
    <property type="term" value="C:plasma membrane"/>
    <property type="evidence" value="ECO:0007669"/>
    <property type="project" value="TreeGrafter"/>
</dbReference>
<dbReference type="Pfam" id="PF00858">
    <property type="entry name" value="ASC"/>
    <property type="match status" value="2"/>
</dbReference>
<keyword evidence="8 13" id="KW-0406">Ion transport</keyword>
<evidence type="ECO:0000256" key="10">
    <source>
        <dbReference type="ARBA" id="ARBA00023180"/>
    </source>
</evidence>
<keyword evidence="7" id="KW-0915">Sodium</keyword>
<dbReference type="Proteomes" id="UP000298663">
    <property type="component" value="Unassembled WGS sequence"/>
</dbReference>
<sequence length="545" mass="61876">MAAGRGSSASTASNYSEEEKDRFDVNFTFSPSDWKCRLLPKQASIDILPLPSPTEASAFTEREFDEWLSENDSDGVNNIYLHIHDEESRNYSRITTYHGMVRIFNSDTWVSLIFWSLVVLTCLTLFMVYSSHILYKFYKAPTFMETMNYVLQEIEFPDLFVCPLMRRPNKFNKTTGMSRDMNYSVVITEVGNCIKFSNIWKTAHDQTSATVRLDSHAAGEQLVGYALSLSSAVRPSIDHNSIMFKPDQRLTGVVYKQRTSLNSKKKERTCYSSWNETGLAGDSPYTQESCGAAKKLQYARMRNYEKCAKCLPACESHKFVIQFSASKTSDRSAAIHLYLDRRKTEHRTQILRVQTVDVLSAIGGGTSLFLGCSCVTILETFVYLVRSVWQTVVGRDGKCKHFAENDAHDESQSDLERGSSDRSVLICRKPSKSNLLTEISLSSDGNYQAERLQEPTVDEPFRQATKPNPLKLHQLPSVDEDNEYFHEIPTPFAGHFTGPANYIQRTPSLLSSSLSGSSKSTRIHLIDHRKRRRTSAYHTNLMSHF</sequence>
<dbReference type="PANTHER" id="PTHR11690:SF120">
    <property type="entry name" value="FLR-1"/>
    <property type="match status" value="1"/>
</dbReference>
<evidence type="ECO:0000256" key="3">
    <source>
        <dbReference type="ARBA" id="ARBA00022448"/>
    </source>
</evidence>
<evidence type="ECO:0000256" key="8">
    <source>
        <dbReference type="ARBA" id="ARBA00023065"/>
    </source>
</evidence>
<evidence type="ECO:0000256" key="11">
    <source>
        <dbReference type="ARBA" id="ARBA00023201"/>
    </source>
</evidence>
<feature type="compositionally biased region" description="Low complexity" evidence="14">
    <location>
        <begin position="1"/>
        <end position="13"/>
    </location>
</feature>
<keyword evidence="5 13" id="KW-0812">Transmembrane</keyword>
<evidence type="ECO:0000256" key="14">
    <source>
        <dbReference type="SAM" id="MobiDB-lite"/>
    </source>
</evidence>
<dbReference type="PANTHER" id="PTHR11690">
    <property type="entry name" value="AMILORIDE-SENSITIVE SODIUM CHANNEL-RELATED"/>
    <property type="match status" value="1"/>
</dbReference>
<evidence type="ECO:0000256" key="15">
    <source>
        <dbReference type="SAM" id="Phobius"/>
    </source>
</evidence>
<proteinExistence type="inferred from homology"/>
<keyword evidence="11 13" id="KW-0739">Sodium transport</keyword>
<name>A0A4U8UXL4_STECR</name>
<protein>
    <submittedName>
        <fullName evidence="16">Uncharacterized protein</fullName>
    </submittedName>
</protein>
<dbReference type="GO" id="GO:0015280">
    <property type="term" value="F:ligand-gated sodium channel activity"/>
    <property type="evidence" value="ECO:0007669"/>
    <property type="project" value="TreeGrafter"/>
</dbReference>
<evidence type="ECO:0000256" key="1">
    <source>
        <dbReference type="ARBA" id="ARBA00004141"/>
    </source>
</evidence>
<keyword evidence="3 13" id="KW-0813">Transport</keyword>
<organism evidence="16 17">
    <name type="scientific">Steinernema carpocapsae</name>
    <name type="common">Entomopathogenic nematode</name>
    <dbReference type="NCBI Taxonomy" id="34508"/>
    <lineage>
        <taxon>Eukaryota</taxon>
        <taxon>Metazoa</taxon>
        <taxon>Ecdysozoa</taxon>
        <taxon>Nematoda</taxon>
        <taxon>Chromadorea</taxon>
        <taxon>Rhabditida</taxon>
        <taxon>Tylenchina</taxon>
        <taxon>Panagrolaimomorpha</taxon>
        <taxon>Strongyloidoidea</taxon>
        <taxon>Steinernematidae</taxon>
        <taxon>Steinernema</taxon>
    </lineage>
</organism>